<dbReference type="AlphaFoldDB" id="A0AAP0WUF2"/>
<name>A0AAP0WUF2_LIQFO</name>
<proteinExistence type="predicted"/>
<keyword evidence="2" id="KW-1185">Reference proteome</keyword>
<dbReference type="Proteomes" id="UP001415857">
    <property type="component" value="Unassembled WGS sequence"/>
</dbReference>
<accession>A0AAP0WUF2</accession>
<dbReference type="EMBL" id="JBBPBK010000008">
    <property type="protein sequence ID" value="KAK9279907.1"/>
    <property type="molecule type" value="Genomic_DNA"/>
</dbReference>
<comment type="caution">
    <text evidence="1">The sequence shown here is derived from an EMBL/GenBank/DDBJ whole genome shotgun (WGS) entry which is preliminary data.</text>
</comment>
<evidence type="ECO:0000313" key="1">
    <source>
        <dbReference type="EMBL" id="KAK9279907.1"/>
    </source>
</evidence>
<sequence length="157" mass="17115">MSGVRNTEQRTLPLALSPKALGRAQISTDRSAKVLKAFESVSTTFVCSSIGDDAKGWRNTLEETLQFFPQFSPNLEDVEAATIPAVTYSSFRPESKRPEKPKSVLSLRRVRASSTAAGDGSSIADSFTLPNCCRSVEMRSSFKEANSEERVSPSFSV</sequence>
<reference evidence="1 2" key="1">
    <citation type="journal article" date="2024" name="Plant J.">
        <title>Genome sequences and population genomics reveal climatic adaptation and genomic divergence between two closely related sweetgum species.</title>
        <authorList>
            <person name="Xu W.Q."/>
            <person name="Ren C.Q."/>
            <person name="Zhang X.Y."/>
            <person name="Comes H.P."/>
            <person name="Liu X.H."/>
            <person name="Li Y.G."/>
            <person name="Kettle C.J."/>
            <person name="Jalonen R."/>
            <person name="Gaisberger H."/>
            <person name="Ma Y.Z."/>
            <person name="Qiu Y.X."/>
        </authorList>
    </citation>
    <scope>NUCLEOTIDE SEQUENCE [LARGE SCALE GENOMIC DNA]</scope>
    <source>
        <strain evidence="1">Hangzhou</strain>
    </source>
</reference>
<evidence type="ECO:0000313" key="2">
    <source>
        <dbReference type="Proteomes" id="UP001415857"/>
    </source>
</evidence>
<organism evidence="1 2">
    <name type="scientific">Liquidambar formosana</name>
    <name type="common">Formosan gum</name>
    <dbReference type="NCBI Taxonomy" id="63359"/>
    <lineage>
        <taxon>Eukaryota</taxon>
        <taxon>Viridiplantae</taxon>
        <taxon>Streptophyta</taxon>
        <taxon>Embryophyta</taxon>
        <taxon>Tracheophyta</taxon>
        <taxon>Spermatophyta</taxon>
        <taxon>Magnoliopsida</taxon>
        <taxon>eudicotyledons</taxon>
        <taxon>Gunneridae</taxon>
        <taxon>Pentapetalae</taxon>
        <taxon>Saxifragales</taxon>
        <taxon>Altingiaceae</taxon>
        <taxon>Liquidambar</taxon>
    </lineage>
</organism>
<protein>
    <submittedName>
        <fullName evidence="1">Uncharacterized protein</fullName>
    </submittedName>
</protein>
<gene>
    <name evidence="1" type="ORF">L1049_013591</name>
</gene>